<dbReference type="Proteomes" id="UP000215005">
    <property type="component" value="Chromosome"/>
</dbReference>
<feature type="transmembrane region" description="Helical" evidence="2">
    <location>
        <begin position="350"/>
        <end position="369"/>
    </location>
</feature>
<name>A0A223S3I6_9ACTN</name>
<evidence type="ECO:0000259" key="3">
    <source>
        <dbReference type="Pfam" id="PF02517"/>
    </source>
</evidence>
<evidence type="ECO:0000256" key="2">
    <source>
        <dbReference type="SAM" id="Phobius"/>
    </source>
</evidence>
<protein>
    <submittedName>
        <fullName evidence="4">CPBP family intramembrane metalloprotease</fullName>
    </submittedName>
</protein>
<keyword evidence="4" id="KW-0378">Hydrolase</keyword>
<feature type="compositionally biased region" description="Basic and acidic residues" evidence="1">
    <location>
        <begin position="15"/>
        <end position="26"/>
    </location>
</feature>
<keyword evidence="4" id="KW-0482">Metalloprotease</keyword>
<feature type="transmembrane region" description="Helical" evidence="2">
    <location>
        <begin position="219"/>
        <end position="236"/>
    </location>
</feature>
<dbReference type="GO" id="GO:0004175">
    <property type="term" value="F:endopeptidase activity"/>
    <property type="evidence" value="ECO:0007669"/>
    <property type="project" value="UniProtKB-ARBA"/>
</dbReference>
<dbReference type="GO" id="GO:0006508">
    <property type="term" value="P:proteolysis"/>
    <property type="evidence" value="ECO:0007669"/>
    <property type="project" value="UniProtKB-KW"/>
</dbReference>
<keyword evidence="2" id="KW-0472">Membrane</keyword>
<feature type="transmembrane region" description="Helical" evidence="2">
    <location>
        <begin position="292"/>
        <end position="311"/>
    </location>
</feature>
<dbReference type="InterPro" id="IPR003675">
    <property type="entry name" value="Rce1/LyrA-like_dom"/>
</dbReference>
<dbReference type="Pfam" id="PF02517">
    <property type="entry name" value="Rce1-like"/>
    <property type="match status" value="1"/>
</dbReference>
<evidence type="ECO:0000313" key="5">
    <source>
        <dbReference type="Proteomes" id="UP000215005"/>
    </source>
</evidence>
<dbReference type="GO" id="GO:0080120">
    <property type="term" value="P:CAAX-box protein maturation"/>
    <property type="evidence" value="ECO:0007669"/>
    <property type="project" value="UniProtKB-ARBA"/>
</dbReference>
<keyword evidence="4" id="KW-0645">Protease</keyword>
<evidence type="ECO:0000313" key="4">
    <source>
        <dbReference type="EMBL" id="ASU82692.1"/>
    </source>
</evidence>
<reference evidence="4 5" key="1">
    <citation type="submission" date="2017-08" db="EMBL/GenBank/DDBJ databases">
        <title>The complete genome sequence of Nocardiopsis gilva YIM 90087.</title>
        <authorList>
            <person name="Yin M."/>
            <person name="Tang S."/>
        </authorList>
    </citation>
    <scope>NUCLEOTIDE SEQUENCE [LARGE SCALE GENOMIC DNA]</scope>
    <source>
        <strain evidence="4 5">YIM 90087</strain>
    </source>
</reference>
<feature type="transmembrane region" description="Helical" evidence="2">
    <location>
        <begin position="177"/>
        <end position="199"/>
    </location>
</feature>
<feature type="domain" description="CAAX prenyl protease 2/Lysostaphin resistance protein A-like" evidence="3">
    <location>
        <begin position="222"/>
        <end position="326"/>
    </location>
</feature>
<dbReference type="KEGG" id="ngv:CDO52_07750"/>
<feature type="region of interest" description="Disordered" evidence="1">
    <location>
        <begin position="1"/>
        <end position="72"/>
    </location>
</feature>
<accession>A0A223S3I6</accession>
<feature type="compositionally biased region" description="Low complexity" evidence="1">
    <location>
        <begin position="405"/>
        <end position="417"/>
    </location>
</feature>
<proteinExistence type="predicted"/>
<feature type="transmembrane region" description="Helical" evidence="2">
    <location>
        <begin position="88"/>
        <end position="117"/>
    </location>
</feature>
<keyword evidence="2" id="KW-0812">Transmembrane</keyword>
<dbReference type="EMBL" id="CP022753">
    <property type="protein sequence ID" value="ASU82692.1"/>
    <property type="molecule type" value="Genomic_DNA"/>
</dbReference>
<feature type="compositionally biased region" description="Pro residues" evidence="1">
    <location>
        <begin position="447"/>
        <end position="459"/>
    </location>
</feature>
<feature type="transmembrane region" description="Helical" evidence="2">
    <location>
        <begin position="137"/>
        <end position="157"/>
    </location>
</feature>
<organism evidence="4 5">
    <name type="scientific">Nocardiopsis gilva YIM 90087</name>
    <dbReference type="NCBI Taxonomy" id="1235441"/>
    <lineage>
        <taxon>Bacteria</taxon>
        <taxon>Bacillati</taxon>
        <taxon>Actinomycetota</taxon>
        <taxon>Actinomycetes</taxon>
        <taxon>Streptosporangiales</taxon>
        <taxon>Nocardiopsidaceae</taxon>
        <taxon>Nocardiopsis</taxon>
    </lineage>
</organism>
<dbReference type="GO" id="GO:0008237">
    <property type="term" value="F:metallopeptidase activity"/>
    <property type="evidence" value="ECO:0007669"/>
    <property type="project" value="UniProtKB-KW"/>
</dbReference>
<dbReference type="AlphaFoldDB" id="A0A223S3I6"/>
<gene>
    <name evidence="4" type="ORF">CDO52_07750</name>
</gene>
<feature type="region of interest" description="Disordered" evidence="1">
    <location>
        <begin position="393"/>
        <end position="459"/>
    </location>
</feature>
<evidence type="ECO:0000256" key="1">
    <source>
        <dbReference type="SAM" id="MobiDB-lite"/>
    </source>
</evidence>
<keyword evidence="2" id="KW-1133">Transmembrane helix</keyword>
<sequence length="459" mass="48054">MRNTPPPPGSSWQPDPRHTGGREPSAHSDAQAWAWPPGTPAVGAQPAQAWAWPPPQERRPRTTASSGPAVPRTGSAYHRMGRTWRHRWWIPVVAFIFAVALYLLVQTIMSVAGAIIAVLHGHEFSAESPLGATVPDLVFLLLTIAAMMPVVMLAVRLIQRRPVGTLISVEGRMRWRWLFICLLAAVPVLVVFSAALYVLQVVVTPDEPFIAESGGGKNVLPAIVAIVLLVPFQASAEEFALRGFLMQLVGSYGADPGERRGSGAWARFLRTPILGVVVTTALFTSLHEYTGWGLVNVAVLGAGLALITWYSGGLEAPIALHVLHNILVFSISAYEGTLDAAAKGPGSWEGVVGTTVEVGLFGLIVVLLVRRLGIRRTATAELSAARGRSAMSASAAPAYQPPTGPGSSYSHSSYGGPDAPGIQGASGAPGVRGTHGASGGGRAQAPPADPGSLPGPPAL</sequence>
<keyword evidence="5" id="KW-1185">Reference proteome</keyword>